<accession>A0A385UIL3</accession>
<dbReference type="RefSeq" id="YP_009841314.1">
    <property type="nucleotide sequence ID" value="NC_048730.1"/>
</dbReference>
<evidence type="ECO:0000313" key="2">
    <source>
        <dbReference type="Proteomes" id="UP000271820"/>
    </source>
</evidence>
<gene>
    <name evidence="1" type="primary">219</name>
    <name evidence="1" type="ORF">SEA_YABOI_219</name>
</gene>
<dbReference type="EMBL" id="MH727564">
    <property type="protein sequence ID" value="AYB71015.1"/>
    <property type="molecule type" value="Genomic_DNA"/>
</dbReference>
<name>A0A385UIL3_9CAUD</name>
<reference evidence="1 2" key="1">
    <citation type="submission" date="2018-08" db="EMBL/GenBank/DDBJ databases">
        <authorList>
            <person name="Hogarty M.P."/>
            <person name="Sinkre R.A."/>
            <person name="Rubiano R."/>
            <person name="Harback M.R."/>
            <person name="Shaffer C.D."/>
            <person name="Weston-Hafer K.A."/>
            <person name="Russell D.A."/>
            <person name="Pope W.H."/>
            <person name="Jacobs-Sera D."/>
            <person name="Hendrix R.W."/>
            <person name="Hatfull G.F."/>
        </authorList>
    </citation>
    <scope>NUCLEOTIDE SEQUENCE [LARGE SCALE GENOMIC DNA]</scope>
</reference>
<protein>
    <submittedName>
        <fullName evidence="1">Uncharacterized protein</fullName>
    </submittedName>
</protein>
<sequence length="73" mass="8204">MNSDLKRVVEAGKFLGTVALDTAELALLLRNADTAQKKAAQAYLSAFEEQRGKCKTREDWKMLYNGVKKRLTV</sequence>
<dbReference type="KEGG" id="vg:55611580"/>
<dbReference type="GeneID" id="55611580"/>
<dbReference type="Proteomes" id="UP000271820">
    <property type="component" value="Segment"/>
</dbReference>
<proteinExistence type="predicted"/>
<evidence type="ECO:0000313" key="1">
    <source>
        <dbReference type="EMBL" id="AYB71015.1"/>
    </source>
</evidence>
<organism evidence="1 2">
    <name type="scientific">Streptomyces phage Yaboi</name>
    <dbReference type="NCBI Taxonomy" id="2301621"/>
    <lineage>
        <taxon>Viruses</taxon>
        <taxon>Duplodnaviria</taxon>
        <taxon>Heunggongvirae</taxon>
        <taxon>Uroviricota</taxon>
        <taxon>Caudoviricetes</taxon>
        <taxon>Stanwilliamsviridae</taxon>
        <taxon>Boydwoodruffvirinae</taxon>
        <taxon>Karimacvirus</taxon>
        <taxon>Karimacvirus yaboi</taxon>
        <taxon>Streptomyces virus Yaboi</taxon>
    </lineage>
</organism>
<keyword evidence="2" id="KW-1185">Reference proteome</keyword>